<dbReference type="PROSITE" id="PS51141">
    <property type="entry name" value="ZF_SBP"/>
    <property type="match status" value="1"/>
</dbReference>
<keyword evidence="1" id="KW-0479">Metal-binding</keyword>
<feature type="region of interest" description="Disordered" evidence="4">
    <location>
        <begin position="200"/>
        <end position="242"/>
    </location>
</feature>
<dbReference type="AlphaFoldDB" id="A0A061SF16"/>
<gene>
    <name evidence="6" type="ORF">TSPGSL018_4647</name>
</gene>
<feature type="region of interest" description="Disordered" evidence="4">
    <location>
        <begin position="99"/>
        <end position="119"/>
    </location>
</feature>
<keyword evidence="3" id="KW-0862">Zinc</keyword>
<dbReference type="PANTHER" id="PTHR31251">
    <property type="entry name" value="SQUAMOSA PROMOTER-BINDING-LIKE PROTEIN 4"/>
    <property type="match status" value="1"/>
</dbReference>
<dbReference type="GO" id="GO:0003677">
    <property type="term" value="F:DNA binding"/>
    <property type="evidence" value="ECO:0007669"/>
    <property type="project" value="InterPro"/>
</dbReference>
<feature type="domain" description="SBP-type" evidence="5">
    <location>
        <begin position="25"/>
        <end position="100"/>
    </location>
</feature>
<evidence type="ECO:0000256" key="3">
    <source>
        <dbReference type="ARBA" id="ARBA00022833"/>
    </source>
</evidence>
<dbReference type="GO" id="GO:0005634">
    <property type="term" value="C:nucleus"/>
    <property type="evidence" value="ECO:0007669"/>
    <property type="project" value="InterPro"/>
</dbReference>
<organism evidence="6">
    <name type="scientific">Tetraselmis sp. GSL018</name>
    <dbReference type="NCBI Taxonomy" id="582737"/>
    <lineage>
        <taxon>Eukaryota</taxon>
        <taxon>Viridiplantae</taxon>
        <taxon>Chlorophyta</taxon>
        <taxon>core chlorophytes</taxon>
        <taxon>Chlorodendrophyceae</taxon>
        <taxon>Chlorodendrales</taxon>
        <taxon>Chlorodendraceae</taxon>
        <taxon>Tetraselmis</taxon>
    </lineage>
</organism>
<evidence type="ECO:0000259" key="5">
    <source>
        <dbReference type="PROSITE" id="PS51141"/>
    </source>
</evidence>
<proteinExistence type="predicted"/>
<protein>
    <submittedName>
        <fullName evidence="6">Squamosa promoter-binding-like protein 10</fullName>
    </submittedName>
</protein>
<dbReference type="SUPFAM" id="SSF103612">
    <property type="entry name" value="SBT domain"/>
    <property type="match status" value="1"/>
</dbReference>
<dbReference type="InterPro" id="IPR044817">
    <property type="entry name" value="SBP-like"/>
</dbReference>
<evidence type="ECO:0000313" key="6">
    <source>
        <dbReference type="EMBL" id="JAC82888.1"/>
    </source>
</evidence>
<feature type="compositionally biased region" description="Basic and acidic residues" evidence="4">
    <location>
        <begin position="229"/>
        <end position="241"/>
    </location>
</feature>
<keyword evidence="2" id="KW-0863">Zinc-finger</keyword>
<dbReference type="InterPro" id="IPR004333">
    <property type="entry name" value="SBP_dom"/>
</dbReference>
<dbReference type="PANTHER" id="PTHR31251:SF169">
    <property type="entry name" value="SQUAMOSA PROMOTER-BINDING-LIKE PROTEIN 8"/>
    <property type="match status" value="1"/>
</dbReference>
<dbReference type="Gene3D" id="4.10.1100.10">
    <property type="entry name" value="Transcription factor, SBP-box domain"/>
    <property type="match status" value="1"/>
</dbReference>
<dbReference type="GO" id="GO:0008270">
    <property type="term" value="F:zinc ion binding"/>
    <property type="evidence" value="ECO:0007669"/>
    <property type="project" value="UniProtKB-KW"/>
</dbReference>
<dbReference type="EMBL" id="GBEZ01002142">
    <property type="protein sequence ID" value="JAC82888.1"/>
    <property type="molecule type" value="Transcribed_RNA"/>
</dbReference>
<dbReference type="InterPro" id="IPR036893">
    <property type="entry name" value="SBP_sf"/>
</dbReference>
<evidence type="ECO:0000256" key="4">
    <source>
        <dbReference type="SAM" id="MobiDB-lite"/>
    </source>
</evidence>
<sequence length="263" mass="30486">MDILLPKCDAVEKAEFSKKKRKDMRLRCMADDCEEDLQGSYNRRYRLCETHIKSPSIKHNGIEKRFCQQCSRLHEIRYFDGKKRSCRERLQLHKERQRAKLIKQESPASPEIDKGNDDAQTDLNITQISSKASCETVQGKSRSCRVQFNMEPSIEPFETRFHGTRFDLKSTSDLVTVEIPNPHTEFRPFRFRTKLLKPQRSVPDLSNAPDLPDHLKRQPRSISMSGLKTDSDEVSSHRVLEDDWSSEYGSTYAITEPGTDMSD</sequence>
<evidence type="ECO:0000256" key="2">
    <source>
        <dbReference type="ARBA" id="ARBA00022771"/>
    </source>
</evidence>
<reference evidence="6" key="1">
    <citation type="submission" date="2014-05" db="EMBL/GenBank/DDBJ databases">
        <title>The transcriptome of the halophilic microalga Tetraselmis sp. GSL018 isolated from the Great Salt Lake, Utah.</title>
        <authorList>
            <person name="Jinkerson R.E."/>
            <person name="D'Adamo S."/>
            <person name="Posewitz M.C."/>
        </authorList>
    </citation>
    <scope>NUCLEOTIDE SEQUENCE</scope>
    <source>
        <strain evidence="6">GSL018</strain>
    </source>
</reference>
<accession>A0A061SF16</accession>
<evidence type="ECO:0000256" key="1">
    <source>
        <dbReference type="ARBA" id="ARBA00022723"/>
    </source>
</evidence>
<dbReference type="Pfam" id="PF03110">
    <property type="entry name" value="SBP"/>
    <property type="match status" value="1"/>
</dbReference>
<name>A0A061SF16_9CHLO</name>